<protein>
    <recommendedName>
        <fullName evidence="4">DUF2059 domain-containing protein</fullName>
    </recommendedName>
</protein>
<keyword evidence="3" id="KW-1185">Reference proteome</keyword>
<keyword evidence="1" id="KW-0732">Signal</keyword>
<evidence type="ECO:0000256" key="1">
    <source>
        <dbReference type="SAM" id="SignalP"/>
    </source>
</evidence>
<sequence length="266" mass="29026">MKVILTVTLCTMLCSQPLIAGQSNKESVSNLVQNPQLVQFFKRQVAGSSSLGNALKGLLDRYPQRTTEFVSIALTAYPDQYKEIISASVSAQPMFVDEIIMVATDYQVSSPGDLVEIAINAEPSYAGAATSAACKYNPDYFNEIVRRAVTAEPDSADQIAQKLVTAYPSKTMEILITTIKEVPYVGKYVLDALLATVSHDDEKSEDMIIISIEQLAQYPDAIGRLVELAQQRDIAAEIIEESAIKGGLSQEAIAAVINEHYQNELN</sequence>
<dbReference type="EMBL" id="JAVRHX010000003">
    <property type="protein sequence ID" value="MDT0595325.1"/>
    <property type="molecule type" value="Genomic_DNA"/>
</dbReference>
<reference evidence="2 3" key="1">
    <citation type="submission" date="2023-09" db="EMBL/GenBank/DDBJ databases">
        <authorList>
            <person name="Rey-Velasco X."/>
        </authorList>
    </citation>
    <scope>NUCLEOTIDE SEQUENCE [LARGE SCALE GENOMIC DNA]</scope>
    <source>
        <strain evidence="2 3">P117</strain>
    </source>
</reference>
<evidence type="ECO:0000313" key="3">
    <source>
        <dbReference type="Proteomes" id="UP001253545"/>
    </source>
</evidence>
<name>A0ABU2ZSC7_9ALTE</name>
<evidence type="ECO:0000313" key="2">
    <source>
        <dbReference type="EMBL" id="MDT0595325.1"/>
    </source>
</evidence>
<comment type="caution">
    <text evidence="2">The sequence shown here is derived from an EMBL/GenBank/DDBJ whole genome shotgun (WGS) entry which is preliminary data.</text>
</comment>
<feature type="signal peptide" evidence="1">
    <location>
        <begin position="1"/>
        <end position="20"/>
    </location>
</feature>
<gene>
    <name evidence="2" type="ORF">RM552_10750</name>
</gene>
<feature type="chain" id="PRO_5046785802" description="DUF2059 domain-containing protein" evidence="1">
    <location>
        <begin position="21"/>
        <end position="266"/>
    </location>
</feature>
<proteinExistence type="predicted"/>
<organism evidence="2 3">
    <name type="scientific">Glaciecola petra</name>
    <dbReference type="NCBI Taxonomy" id="3075602"/>
    <lineage>
        <taxon>Bacteria</taxon>
        <taxon>Pseudomonadati</taxon>
        <taxon>Pseudomonadota</taxon>
        <taxon>Gammaproteobacteria</taxon>
        <taxon>Alteromonadales</taxon>
        <taxon>Alteromonadaceae</taxon>
        <taxon>Glaciecola</taxon>
    </lineage>
</organism>
<dbReference type="Proteomes" id="UP001253545">
    <property type="component" value="Unassembled WGS sequence"/>
</dbReference>
<evidence type="ECO:0008006" key="4">
    <source>
        <dbReference type="Google" id="ProtNLM"/>
    </source>
</evidence>
<accession>A0ABU2ZSC7</accession>
<dbReference type="RefSeq" id="WP_311368846.1">
    <property type="nucleotide sequence ID" value="NZ_JAVRHX010000003.1"/>
</dbReference>